<keyword evidence="5" id="KW-0732">Signal</keyword>
<keyword evidence="3" id="KW-0812">Transmembrane</keyword>
<dbReference type="PANTHER" id="PTHR47460">
    <property type="entry name" value="SERINE/THREONINE-PROTEIN KINASE-LIKE PROTEIN ACR4"/>
    <property type="match status" value="1"/>
</dbReference>
<dbReference type="Pfam" id="PF13540">
    <property type="entry name" value="RCC1_2"/>
    <property type="match status" value="7"/>
</dbReference>
<evidence type="ECO:0000256" key="10">
    <source>
        <dbReference type="ARBA" id="ARBA00023170"/>
    </source>
</evidence>
<keyword evidence="8" id="KW-0472">Membrane</keyword>
<dbReference type="InterPro" id="IPR006585">
    <property type="entry name" value="FTP1"/>
</dbReference>
<evidence type="ECO:0000256" key="11">
    <source>
        <dbReference type="ARBA" id="ARBA00023180"/>
    </source>
</evidence>
<dbReference type="InterPro" id="IPR008979">
    <property type="entry name" value="Galactose-bd-like_sf"/>
</dbReference>
<comment type="catalytic activity">
    <reaction evidence="12">
        <text>L-threonyl-[protein] + ATP = O-phospho-L-threonyl-[protein] + ADP + H(+)</text>
        <dbReference type="Rhea" id="RHEA:46608"/>
        <dbReference type="Rhea" id="RHEA-COMP:11060"/>
        <dbReference type="Rhea" id="RHEA-COMP:11605"/>
        <dbReference type="ChEBI" id="CHEBI:15378"/>
        <dbReference type="ChEBI" id="CHEBI:30013"/>
        <dbReference type="ChEBI" id="CHEBI:30616"/>
        <dbReference type="ChEBI" id="CHEBI:61977"/>
        <dbReference type="ChEBI" id="CHEBI:456216"/>
        <dbReference type="EC" id="2.7.11.1"/>
    </reaction>
</comment>
<dbReference type="GO" id="GO:0046872">
    <property type="term" value="F:metal ion binding"/>
    <property type="evidence" value="ECO:0007669"/>
    <property type="project" value="UniProtKB-KW"/>
</dbReference>
<dbReference type="Pfam" id="PF22633">
    <property type="entry name" value="F5_F8_type_C_2"/>
    <property type="match status" value="1"/>
</dbReference>
<dbReference type="PANTHER" id="PTHR47460:SF1">
    <property type="entry name" value="SERINE_THREONINE-PROTEIN KINASE-LIKE PROTEIN ACR4"/>
    <property type="match status" value="1"/>
</dbReference>
<gene>
    <name evidence="16" type="ORF">MNB_SUP05-SYMBIONT-7-134</name>
</gene>
<evidence type="ECO:0000256" key="12">
    <source>
        <dbReference type="ARBA" id="ARBA00047899"/>
    </source>
</evidence>
<evidence type="ECO:0000256" key="14">
    <source>
        <dbReference type="SAM" id="MobiDB-lite"/>
    </source>
</evidence>
<keyword evidence="6" id="KW-0106">Calcium</keyword>
<dbReference type="SMART" id="SM00607">
    <property type="entry name" value="FTP"/>
    <property type="match status" value="1"/>
</dbReference>
<reference evidence="16" key="1">
    <citation type="submission" date="2016-10" db="EMBL/GenBank/DDBJ databases">
        <authorList>
            <person name="de Groot N.N."/>
        </authorList>
    </citation>
    <scope>NUCLEOTIDE SEQUENCE</scope>
</reference>
<feature type="region of interest" description="Disordered" evidence="14">
    <location>
        <begin position="175"/>
        <end position="236"/>
    </location>
</feature>
<evidence type="ECO:0000313" key="16">
    <source>
        <dbReference type="EMBL" id="SFV88869.1"/>
    </source>
</evidence>
<evidence type="ECO:0000259" key="15">
    <source>
        <dbReference type="SMART" id="SM00607"/>
    </source>
</evidence>
<evidence type="ECO:0000256" key="4">
    <source>
        <dbReference type="ARBA" id="ARBA00022723"/>
    </source>
</evidence>
<evidence type="ECO:0000256" key="5">
    <source>
        <dbReference type="ARBA" id="ARBA00022729"/>
    </source>
</evidence>
<dbReference type="SUPFAM" id="SSF50985">
    <property type="entry name" value="RCC1/BLIP-II"/>
    <property type="match status" value="1"/>
</dbReference>
<dbReference type="Gene3D" id="2.130.10.30">
    <property type="entry name" value="Regulator of chromosome condensation 1/beta-lactamase-inhibitor protein II"/>
    <property type="match status" value="2"/>
</dbReference>
<evidence type="ECO:0000256" key="3">
    <source>
        <dbReference type="ARBA" id="ARBA00022692"/>
    </source>
</evidence>
<dbReference type="PROSITE" id="PS50012">
    <property type="entry name" value="RCC1_3"/>
    <property type="match status" value="1"/>
</dbReference>
<keyword evidence="10" id="KW-0675">Receptor</keyword>
<keyword evidence="7" id="KW-1133">Transmembrane helix</keyword>
<dbReference type="GO" id="GO:0004674">
    <property type="term" value="F:protein serine/threonine kinase activity"/>
    <property type="evidence" value="ECO:0007669"/>
    <property type="project" value="UniProtKB-KW"/>
</dbReference>
<evidence type="ECO:0000256" key="2">
    <source>
        <dbReference type="ARBA" id="ARBA00012513"/>
    </source>
</evidence>
<dbReference type="GO" id="GO:0016020">
    <property type="term" value="C:membrane"/>
    <property type="evidence" value="ECO:0007669"/>
    <property type="project" value="UniProtKB-SubCell"/>
</dbReference>
<comment type="catalytic activity">
    <reaction evidence="13">
        <text>L-seryl-[protein] + ATP = O-phospho-L-seryl-[protein] + ADP + H(+)</text>
        <dbReference type="Rhea" id="RHEA:17989"/>
        <dbReference type="Rhea" id="RHEA-COMP:9863"/>
        <dbReference type="Rhea" id="RHEA-COMP:11604"/>
        <dbReference type="ChEBI" id="CHEBI:15378"/>
        <dbReference type="ChEBI" id="CHEBI:29999"/>
        <dbReference type="ChEBI" id="CHEBI:30616"/>
        <dbReference type="ChEBI" id="CHEBI:83421"/>
        <dbReference type="ChEBI" id="CHEBI:456216"/>
        <dbReference type="EC" id="2.7.11.1"/>
    </reaction>
</comment>
<dbReference type="AlphaFoldDB" id="A0A1W1E4L3"/>
<keyword evidence="11" id="KW-0325">Glycoprotein</keyword>
<dbReference type="EMBL" id="FPIA01000094">
    <property type="protein sequence ID" value="SFV88869.1"/>
    <property type="molecule type" value="Genomic_DNA"/>
</dbReference>
<proteinExistence type="predicted"/>
<protein>
    <recommendedName>
        <fullName evidence="2">non-specific serine/threonine protein kinase</fullName>
        <ecNumber evidence="2">2.7.11.1</ecNumber>
    </recommendedName>
</protein>
<dbReference type="EC" id="2.7.11.1" evidence="2"/>
<evidence type="ECO:0000256" key="6">
    <source>
        <dbReference type="ARBA" id="ARBA00022837"/>
    </source>
</evidence>
<feature type="domain" description="Fucolectin tachylectin-4 pentraxin-1" evidence="15">
    <location>
        <begin position="30"/>
        <end position="178"/>
    </location>
</feature>
<keyword evidence="4" id="KW-0479">Metal-binding</keyword>
<dbReference type="InterPro" id="IPR000408">
    <property type="entry name" value="Reg_chr_condens"/>
</dbReference>
<evidence type="ECO:0000256" key="1">
    <source>
        <dbReference type="ARBA" id="ARBA00004479"/>
    </source>
</evidence>
<evidence type="ECO:0000256" key="8">
    <source>
        <dbReference type="ARBA" id="ARBA00023136"/>
    </source>
</evidence>
<comment type="subcellular location">
    <subcellularLocation>
        <location evidence="1">Membrane</location>
        <topology evidence="1">Single-pass type I membrane protein</topology>
    </subcellularLocation>
</comment>
<keyword evidence="9" id="KW-1015">Disulfide bond</keyword>
<dbReference type="Pfam" id="PF01391">
    <property type="entry name" value="Collagen"/>
    <property type="match status" value="1"/>
</dbReference>
<accession>A0A1W1E4L3</accession>
<evidence type="ECO:0000256" key="13">
    <source>
        <dbReference type="ARBA" id="ARBA00048679"/>
    </source>
</evidence>
<dbReference type="InterPro" id="IPR008160">
    <property type="entry name" value="Collagen"/>
</dbReference>
<dbReference type="Gene3D" id="2.60.120.260">
    <property type="entry name" value="Galactose-binding domain-like"/>
    <property type="match status" value="1"/>
</dbReference>
<evidence type="ECO:0000256" key="7">
    <source>
        <dbReference type="ARBA" id="ARBA00022989"/>
    </source>
</evidence>
<evidence type="ECO:0000256" key="9">
    <source>
        <dbReference type="ARBA" id="ARBA00023157"/>
    </source>
</evidence>
<sequence length="584" mass="62266">MNLKTTYRNLTRALLLTSLVTLLTTTYAADINLAFNKHATQSSINYGYLGLASAAVDGNTNGNWSWDRAKNTTTHTTKEQGAWWQVDLGSDQTINQINIYNRVDCCKDRLSNYRVTITNTNNTLIDTQDFHTYPDPKKTIDLGAQGKQGRYVKIQLLGNNFLSLAEVQVIKFDQDSTDNNTGNNKGDKGDKGDTGATGPRGLQGIQGVAGINGTDGATGLQGNKGNQGEQGETGGDTSFLAQVGADVISLKGQQNLAVTGGYIQIGNSNSQCDAGNAGALRYNTIIEYCNGAAWQSIANNSLQSDDCNWACQLGSGTSIGGGGHICALKTDNTVQCWGRNYSNQATVPNGLIVKQIALGGLNSCALKTDNTVKCWGDGGNGRNTVPNGLKAKQIALGVSHSCALKTDNTVECWGYNGDGRTTVPNNLIAKQIALGANHSCALKIDNTVECWGKDEYGENTPPNGLIAKQIALGYYHSCALKIDNTVECWGRDIYGQSTPPEGLIAKQIALGNNHACALKIDNTVECWGNNAQGQATVPSNLSAKQIALGAHHSCVLKTDNTVQCWGYNDSRQTNIPNDLIAKQL</sequence>
<dbReference type="SUPFAM" id="SSF49785">
    <property type="entry name" value="Galactose-binding domain-like"/>
    <property type="match status" value="1"/>
</dbReference>
<organism evidence="16">
    <name type="scientific">hydrothermal vent metagenome</name>
    <dbReference type="NCBI Taxonomy" id="652676"/>
    <lineage>
        <taxon>unclassified sequences</taxon>
        <taxon>metagenomes</taxon>
        <taxon>ecological metagenomes</taxon>
    </lineage>
</organism>
<dbReference type="InterPro" id="IPR009091">
    <property type="entry name" value="RCC1/BLIP-II"/>
</dbReference>
<name>A0A1W1E4L3_9ZZZZ</name>
<feature type="compositionally biased region" description="Low complexity" evidence="14">
    <location>
        <begin position="220"/>
        <end position="230"/>
    </location>
</feature>